<evidence type="ECO:0000256" key="1">
    <source>
        <dbReference type="SAM" id="MobiDB-lite"/>
    </source>
</evidence>
<dbReference type="Gene3D" id="1.10.287.1490">
    <property type="match status" value="1"/>
</dbReference>
<feature type="region of interest" description="Disordered" evidence="1">
    <location>
        <begin position="237"/>
        <end position="274"/>
    </location>
</feature>
<accession>A0A8J6U796</accession>
<dbReference type="EMBL" id="JACVVX010000002">
    <property type="protein sequence ID" value="MBD0414477.1"/>
    <property type="molecule type" value="Genomic_DNA"/>
</dbReference>
<sequence>MIQYVLLFVLGFLSALLLALLVAPALWRRAVRLTRNRLESTLPMTMAEIQADKDAVRADYAMAVRRLEMSLKAAQDKVLTQSVDISRYQEDLKLLDAERAEKAAALQSLAGREEELNAALERLRKNQEELERRARELDDMGARYEDASYSSSNRQIELVSREAEIERLTAEITSLRRTRKDGEERIRALEEDNKAIREALLLEKRRVTEAEQKLERMRTELSDCEEKLERREREIVRLREKSGQSGGLDEDDDEEDLPPGSDEKSRQEARMTRLLRENKKIRAELSELKAMPRAAPDQDDLLRDQMHQLAAQVVAMTAKLEGPDSPIESALAKAETSGKEAALPSLAERIRALQGRGAG</sequence>
<dbReference type="Proteomes" id="UP000643405">
    <property type="component" value="Unassembled WGS sequence"/>
</dbReference>
<keyword evidence="3" id="KW-1185">Reference proteome</keyword>
<dbReference type="RefSeq" id="WP_188163922.1">
    <property type="nucleotide sequence ID" value="NZ_JACVVX010000002.1"/>
</dbReference>
<dbReference type="AlphaFoldDB" id="A0A8J6U796"/>
<evidence type="ECO:0000313" key="2">
    <source>
        <dbReference type="EMBL" id="MBD0414477.1"/>
    </source>
</evidence>
<feature type="compositionally biased region" description="Basic and acidic residues" evidence="1">
    <location>
        <begin position="261"/>
        <end position="274"/>
    </location>
</feature>
<proteinExistence type="predicted"/>
<feature type="compositionally biased region" description="Acidic residues" evidence="1">
    <location>
        <begin position="248"/>
        <end position="257"/>
    </location>
</feature>
<name>A0A8J6U796_9HYPH</name>
<protein>
    <submittedName>
        <fullName evidence="2">Uncharacterized protein</fullName>
    </submittedName>
</protein>
<reference evidence="2" key="1">
    <citation type="submission" date="2020-09" db="EMBL/GenBank/DDBJ databases">
        <title>Genome seq and assembly of Tianweitania sp.</title>
        <authorList>
            <person name="Chhetri G."/>
        </authorList>
    </citation>
    <scope>NUCLEOTIDE SEQUENCE</scope>
    <source>
        <strain evidence="2">Rool2</strain>
    </source>
</reference>
<comment type="caution">
    <text evidence="2">The sequence shown here is derived from an EMBL/GenBank/DDBJ whole genome shotgun (WGS) entry which is preliminary data.</text>
</comment>
<organism evidence="2 3">
    <name type="scientific">Oryzicola mucosus</name>
    <dbReference type="NCBI Taxonomy" id="2767425"/>
    <lineage>
        <taxon>Bacteria</taxon>
        <taxon>Pseudomonadati</taxon>
        <taxon>Pseudomonadota</taxon>
        <taxon>Alphaproteobacteria</taxon>
        <taxon>Hyphomicrobiales</taxon>
        <taxon>Phyllobacteriaceae</taxon>
        <taxon>Oryzicola</taxon>
    </lineage>
</organism>
<evidence type="ECO:0000313" key="3">
    <source>
        <dbReference type="Proteomes" id="UP000643405"/>
    </source>
</evidence>
<gene>
    <name evidence="2" type="ORF">ICI42_07415</name>
</gene>